<evidence type="ECO:0000256" key="1">
    <source>
        <dbReference type="ARBA" id="ARBA00004138"/>
    </source>
</evidence>
<feature type="coiled-coil region" evidence="7">
    <location>
        <begin position="102"/>
        <end position="129"/>
    </location>
</feature>
<organism evidence="10 11">
    <name type="scientific">Mytilus edulis</name>
    <name type="common">Blue mussel</name>
    <dbReference type="NCBI Taxonomy" id="6550"/>
    <lineage>
        <taxon>Eukaryota</taxon>
        <taxon>Metazoa</taxon>
        <taxon>Spiralia</taxon>
        <taxon>Lophotrochozoa</taxon>
        <taxon>Mollusca</taxon>
        <taxon>Bivalvia</taxon>
        <taxon>Autobranchia</taxon>
        <taxon>Pteriomorphia</taxon>
        <taxon>Mytilida</taxon>
        <taxon>Mytiloidea</taxon>
        <taxon>Mytilidae</taxon>
        <taxon>Mytilinae</taxon>
        <taxon>Mytilus</taxon>
    </lineage>
</organism>
<evidence type="ECO:0000256" key="4">
    <source>
        <dbReference type="ARBA" id="ARBA00023273"/>
    </source>
</evidence>
<evidence type="ECO:0000256" key="5">
    <source>
        <dbReference type="ARBA" id="ARBA00044506"/>
    </source>
</evidence>
<dbReference type="InterPro" id="IPR051885">
    <property type="entry name" value="CC_CF"/>
</dbReference>
<reference evidence="10" key="1">
    <citation type="submission" date="2021-03" db="EMBL/GenBank/DDBJ databases">
        <authorList>
            <person name="Bekaert M."/>
        </authorList>
    </citation>
    <scope>NUCLEOTIDE SEQUENCE</scope>
</reference>
<feature type="region of interest" description="Disordered" evidence="8">
    <location>
        <begin position="1"/>
        <end position="23"/>
    </location>
</feature>
<accession>A0A8S3V7N4</accession>
<dbReference type="AlphaFoldDB" id="A0A8S3V7N4"/>
<dbReference type="Proteomes" id="UP000683360">
    <property type="component" value="Unassembled WGS sequence"/>
</dbReference>
<comment type="similarity">
    <text evidence="5">Belongs to the CFAP263 family.</text>
</comment>
<keyword evidence="11" id="KW-1185">Reference proteome</keyword>
<dbReference type="PANTHER" id="PTHR15654:SF2">
    <property type="entry name" value="COILED-COIL DOMAIN-CONTAINING PROTEIN 113"/>
    <property type="match status" value="1"/>
</dbReference>
<proteinExistence type="inferred from homology"/>
<name>A0A8S3V7N4_MYTED</name>
<dbReference type="InterPro" id="IPR025254">
    <property type="entry name" value="CCDC113/CCDC96_CC"/>
</dbReference>
<evidence type="ECO:0000256" key="2">
    <source>
        <dbReference type="ARBA" id="ARBA00022794"/>
    </source>
</evidence>
<sequence length="275" mass="31280">MADSESMSLDTSNEAGDDPLMDLNDEQLDKLIQQKMIENQVLQNETQMFEKYLKKSEPKDSGGALGGIGAGLTVSSSNQDLSRGMNRKRSKSRGANLDKSLRLTTEQKCDIAQKKLDDLKEDIEKYRDNCEIIDNFTLGAIMEECELTLSETKKESYEFERDILKGADTLVEKLRLKNTVKSKKMKLDLQFKQKEEMGEALHEVDFQQLKIENEQYLEKIDEKNTELMDLKLKASKSLQVLNSYKSIKISSCSISDGDVVESPNDDYLNPYQSTD</sequence>
<dbReference type="OrthoDB" id="10259713at2759"/>
<evidence type="ECO:0000256" key="8">
    <source>
        <dbReference type="SAM" id="MobiDB-lite"/>
    </source>
</evidence>
<protein>
    <recommendedName>
        <fullName evidence="6">Cilia- and flagella-associated protein 263</fullName>
    </recommendedName>
</protein>
<keyword evidence="4" id="KW-0966">Cell projection</keyword>
<evidence type="ECO:0000259" key="9">
    <source>
        <dbReference type="Pfam" id="PF13870"/>
    </source>
</evidence>
<keyword evidence="2" id="KW-0970">Cilium biogenesis/degradation</keyword>
<comment type="subcellular location">
    <subcellularLocation>
        <location evidence="1">Cell projection</location>
        <location evidence="1">Cilium</location>
    </subcellularLocation>
</comment>
<dbReference type="EMBL" id="CAJPWZ010003121">
    <property type="protein sequence ID" value="CAG2252496.1"/>
    <property type="molecule type" value="Genomic_DNA"/>
</dbReference>
<evidence type="ECO:0000256" key="7">
    <source>
        <dbReference type="SAM" id="Coils"/>
    </source>
</evidence>
<comment type="caution">
    <text evidence="10">The sequence shown here is derived from an EMBL/GenBank/DDBJ whole genome shotgun (WGS) entry which is preliminary data.</text>
</comment>
<evidence type="ECO:0000256" key="6">
    <source>
        <dbReference type="ARBA" id="ARBA00044798"/>
    </source>
</evidence>
<keyword evidence="3 7" id="KW-0175">Coiled coil</keyword>
<feature type="coiled-coil region" evidence="7">
    <location>
        <begin position="206"/>
        <end position="233"/>
    </location>
</feature>
<dbReference type="GO" id="GO:0060271">
    <property type="term" value="P:cilium assembly"/>
    <property type="evidence" value="ECO:0007669"/>
    <property type="project" value="TreeGrafter"/>
</dbReference>
<dbReference type="Pfam" id="PF13870">
    <property type="entry name" value="CCDC113_CCDC96_CC"/>
    <property type="match status" value="1"/>
</dbReference>
<feature type="domain" description="CCDC113/CCDC96 coiled-coil" evidence="9">
    <location>
        <begin position="167"/>
        <end position="246"/>
    </location>
</feature>
<evidence type="ECO:0000256" key="3">
    <source>
        <dbReference type="ARBA" id="ARBA00023054"/>
    </source>
</evidence>
<evidence type="ECO:0000313" key="11">
    <source>
        <dbReference type="Proteomes" id="UP000683360"/>
    </source>
</evidence>
<gene>
    <name evidence="10" type="ORF">MEDL_64057</name>
</gene>
<feature type="region of interest" description="Disordered" evidence="8">
    <location>
        <begin position="76"/>
        <end position="99"/>
    </location>
</feature>
<dbReference type="GO" id="GO:0005930">
    <property type="term" value="C:axoneme"/>
    <property type="evidence" value="ECO:0007669"/>
    <property type="project" value="TreeGrafter"/>
</dbReference>
<feature type="compositionally biased region" description="Polar residues" evidence="8">
    <location>
        <begin position="1"/>
        <end position="14"/>
    </location>
</feature>
<dbReference type="GO" id="GO:0036064">
    <property type="term" value="C:ciliary basal body"/>
    <property type="evidence" value="ECO:0007669"/>
    <property type="project" value="TreeGrafter"/>
</dbReference>
<dbReference type="PANTHER" id="PTHR15654">
    <property type="entry name" value="COILED-COIL DOMAIN-CONTAINING PROTEIN 113-RELATED"/>
    <property type="match status" value="1"/>
</dbReference>
<evidence type="ECO:0000313" key="10">
    <source>
        <dbReference type="EMBL" id="CAG2252496.1"/>
    </source>
</evidence>